<dbReference type="AlphaFoldDB" id="A0A9J7HS98"/>
<name>A0A9J7HS98_BRAFL</name>
<dbReference type="InterPro" id="IPR002218">
    <property type="entry name" value="MnmG-rel"/>
</dbReference>
<comment type="similarity">
    <text evidence="2">Belongs to the MnmG family.</text>
</comment>
<comment type="catalytic activity">
    <reaction evidence="5">
        <text>5,10-methylenetetrahydrofolate + uridine(34) in tRNA + taurine + GTP + A + H2O = 5-taurinomethyluridine(34) in tRNA + 7,8-dihydrofolate + GDP + AH2 + phosphate + H(+)</text>
        <dbReference type="Rhea" id="RHEA:83279"/>
        <dbReference type="Rhea" id="RHEA-COMP:11727"/>
        <dbReference type="Rhea" id="RHEA-COMP:11732"/>
        <dbReference type="ChEBI" id="CHEBI:12071"/>
        <dbReference type="ChEBI" id="CHEBI:13193"/>
        <dbReference type="ChEBI" id="CHEBI:15377"/>
        <dbReference type="ChEBI" id="CHEBI:15378"/>
        <dbReference type="ChEBI" id="CHEBI:17499"/>
        <dbReference type="ChEBI" id="CHEBI:37565"/>
        <dbReference type="ChEBI" id="CHEBI:43474"/>
        <dbReference type="ChEBI" id="CHEBI:57451"/>
        <dbReference type="ChEBI" id="CHEBI:58189"/>
        <dbReference type="ChEBI" id="CHEBI:65315"/>
        <dbReference type="ChEBI" id="CHEBI:87172"/>
        <dbReference type="ChEBI" id="CHEBI:507393"/>
    </reaction>
    <physiologicalReaction direction="left-to-right" evidence="5">
        <dbReference type="Rhea" id="RHEA:83280"/>
    </physiologicalReaction>
</comment>
<reference evidence="13" key="1">
    <citation type="submission" date="2025-08" db="UniProtKB">
        <authorList>
            <consortium name="RefSeq"/>
        </authorList>
    </citation>
    <scope>IDENTIFICATION</scope>
    <source>
        <strain evidence="13">S238N-H82</strain>
        <tissue evidence="13">Testes</tissue>
    </source>
</reference>
<dbReference type="InterPro" id="IPR026904">
    <property type="entry name" value="MnmG_C"/>
</dbReference>
<evidence type="ECO:0000256" key="10">
    <source>
        <dbReference type="ARBA" id="ARBA00083348"/>
    </source>
</evidence>
<keyword evidence="3" id="KW-0285">Flavoprotein</keyword>
<dbReference type="Proteomes" id="UP000001554">
    <property type="component" value="Unplaced"/>
</dbReference>
<evidence type="ECO:0000259" key="11">
    <source>
        <dbReference type="SMART" id="SM01228"/>
    </source>
</evidence>
<comment type="cofactor">
    <cofactor evidence="1">
        <name>FAD</name>
        <dbReference type="ChEBI" id="CHEBI:57692"/>
    </cofactor>
</comment>
<dbReference type="FunFam" id="3.50.50.60:FF:000002">
    <property type="entry name" value="tRNA uridine 5-carboxymethylaminomethyl modification enzyme MnmG"/>
    <property type="match status" value="1"/>
</dbReference>
<dbReference type="InterPro" id="IPR044920">
    <property type="entry name" value="MnmG_C_subdom_sf"/>
</dbReference>
<dbReference type="Pfam" id="PF21680">
    <property type="entry name" value="GIDA_C_1st"/>
    <property type="match status" value="1"/>
</dbReference>
<dbReference type="InterPro" id="IPR047001">
    <property type="entry name" value="MnmG_C_subdom"/>
</dbReference>
<evidence type="ECO:0000256" key="1">
    <source>
        <dbReference type="ARBA" id="ARBA00001974"/>
    </source>
</evidence>
<dbReference type="RefSeq" id="XP_035664870.1">
    <property type="nucleotide sequence ID" value="XM_035808977.1"/>
</dbReference>
<dbReference type="PANTHER" id="PTHR11806:SF0">
    <property type="entry name" value="PROTEIN MTO1 HOMOLOG, MITOCHONDRIAL"/>
    <property type="match status" value="1"/>
</dbReference>
<dbReference type="PANTHER" id="PTHR11806">
    <property type="entry name" value="GLUCOSE INHIBITED DIVISION PROTEIN A"/>
    <property type="match status" value="1"/>
</dbReference>
<dbReference type="InterPro" id="IPR040131">
    <property type="entry name" value="MnmG_N"/>
</dbReference>
<evidence type="ECO:0000256" key="6">
    <source>
        <dbReference type="ARBA" id="ARBA00056538"/>
    </source>
</evidence>
<dbReference type="GO" id="GO:0005739">
    <property type="term" value="C:mitochondrion"/>
    <property type="evidence" value="ECO:0000318"/>
    <property type="project" value="GO_Central"/>
</dbReference>
<protein>
    <recommendedName>
        <fullName evidence="8">5-taurinomethyluridine-[tRNA] synthase subunit MTO1, mitochondrial</fullName>
    </recommendedName>
    <alternativeName>
        <fullName evidence="9">Mitochondrial tRNA translation optimization 1</fullName>
    </alternativeName>
    <alternativeName>
        <fullName evidence="10">Protein MTO1 homolog, mitochondrial</fullName>
    </alternativeName>
</protein>
<dbReference type="GO" id="GO:0030488">
    <property type="term" value="P:tRNA methylation"/>
    <property type="evidence" value="ECO:0000318"/>
    <property type="project" value="GO_Central"/>
</dbReference>
<dbReference type="InterPro" id="IPR020595">
    <property type="entry name" value="MnmG-rel_CS"/>
</dbReference>
<dbReference type="InterPro" id="IPR049312">
    <property type="entry name" value="GIDA_C_N"/>
</dbReference>
<dbReference type="OMA" id="CNPAMGG"/>
<accession>A0A9J7HS98</accession>
<feature type="domain" description="tRNA uridine 5-carboxymethylaminomethyl modification enzyme C-terminal subdomain" evidence="11">
    <location>
        <begin position="638"/>
        <end position="708"/>
    </location>
</feature>
<dbReference type="SMART" id="SM01228">
    <property type="entry name" value="GIDA_assoc_3"/>
    <property type="match status" value="1"/>
</dbReference>
<evidence type="ECO:0000256" key="7">
    <source>
        <dbReference type="ARBA" id="ARBA00061980"/>
    </source>
</evidence>
<gene>
    <name evidence="13" type="primary">LOC118408291</name>
</gene>
<dbReference type="FunFam" id="1.10.150.570:FF:000001">
    <property type="entry name" value="tRNA uridine 5-carboxymethylaminomethyl modification enzyme MnmG"/>
    <property type="match status" value="1"/>
</dbReference>
<dbReference type="HAMAP" id="MF_00129">
    <property type="entry name" value="MnmG_GidA"/>
    <property type="match status" value="1"/>
</dbReference>
<organism evidence="12 13">
    <name type="scientific">Branchiostoma floridae</name>
    <name type="common">Florida lancelet</name>
    <name type="synonym">Amphioxus</name>
    <dbReference type="NCBI Taxonomy" id="7739"/>
    <lineage>
        <taxon>Eukaryota</taxon>
        <taxon>Metazoa</taxon>
        <taxon>Chordata</taxon>
        <taxon>Cephalochordata</taxon>
        <taxon>Leptocardii</taxon>
        <taxon>Amphioxiformes</taxon>
        <taxon>Branchiostomatidae</taxon>
        <taxon>Branchiostoma</taxon>
    </lineage>
</organism>
<dbReference type="InterPro" id="IPR004416">
    <property type="entry name" value="MnmG"/>
</dbReference>
<evidence type="ECO:0000313" key="13">
    <source>
        <dbReference type="RefSeq" id="XP_035664870.1"/>
    </source>
</evidence>
<evidence type="ECO:0000256" key="5">
    <source>
        <dbReference type="ARBA" id="ARBA00051247"/>
    </source>
</evidence>
<dbReference type="GO" id="GO:0050660">
    <property type="term" value="F:flavin adenine dinucleotide binding"/>
    <property type="evidence" value="ECO:0000318"/>
    <property type="project" value="GO_Central"/>
</dbReference>
<dbReference type="PROSITE" id="PS01281">
    <property type="entry name" value="GIDA_2"/>
    <property type="match status" value="1"/>
</dbReference>
<dbReference type="PROSITE" id="PS01280">
    <property type="entry name" value="GIDA_1"/>
    <property type="match status" value="1"/>
</dbReference>
<evidence type="ECO:0000256" key="3">
    <source>
        <dbReference type="ARBA" id="ARBA00022630"/>
    </source>
</evidence>
<dbReference type="FunFam" id="3.50.50.60:FF:000082">
    <property type="entry name" value="protein MTO1 homolog, mitochondrial isoform X1"/>
    <property type="match status" value="1"/>
</dbReference>
<evidence type="ECO:0000256" key="2">
    <source>
        <dbReference type="ARBA" id="ARBA00007653"/>
    </source>
</evidence>
<sequence>MEFSAGKPEIVILRHGRTTSHFPLFFATQQWQRPCEDSGPVRIFCETHTTVYTMLQRRCVRFGSTVSTRVLSHHHTGHDRRRCHTGRYDVIVVGGGHAGTEAAAAAARMGANTLLVTHKLDTIGEMSCNPSFGGVGKGHLMKEIDALDGVCARICDKSGIQYKVLNTRKGPAVWGPRAQIDRSLYKKHLQDELFSDTPNLTFLARPVEDLILTPNSQPDSDVCKQLVRGVRLDDGQCIHGDTVVLTTGTFLRGQINIGLETRPAGRVGDAPAIGLARSLEDAGFTVGRLKTGTPPRVDGRTIDYTHLSPQPGDDPPQPFSFLNDAVWIKPEDQVLCHLTHTNSTVDKIILDNLHLDRHVLEETTGPRYCPSIESKVLRFPKRPHQIWLEPEGLDTPVVYPNGISCTLPAEVQVDMVRQIRGLERAEVIRPGYGVDYDYMDPRQLKASLETHRIKNLFFAGQINGTTGYEEAAAQGIIAGINAVLKVQNRPAFTVSRTEGYIGVLIDDLTTQGTNEPYRMFTSRAEFRLSLRPDNADERLTEKGHQAGCVSHYRYHRFMDIKHSLDSSLQLLKSFSQSSTKWKRQLNYDLLSETKSGTQSAFDLLKYPDMTIARLGDVVPELRHLVPNRQLCNRLQIEAMYSCMLKKQEQEIQEVRRDEAMTLPDNLDFTRLRVSTEVIEKLALTRPQTIGAASRIPGITPAAMVQLLRYVKNFNRQKRGSETQELNPA</sequence>
<evidence type="ECO:0000256" key="8">
    <source>
        <dbReference type="ARBA" id="ARBA00068446"/>
    </source>
</evidence>
<comment type="subunit">
    <text evidence="7">Homodimer; forms a dimer in the presence of potassium. Interacts with GTPBP3; forms the GTPBP3-MTO1 complex composed of homodimers of GTPBP3 and MTO1.</text>
</comment>
<dbReference type="Gene3D" id="1.10.150.570">
    <property type="entry name" value="GidA associated domain, C-terminal subdomain"/>
    <property type="match status" value="1"/>
</dbReference>
<dbReference type="GeneID" id="118408291"/>
<dbReference type="OrthoDB" id="3329at2759"/>
<keyword evidence="4" id="KW-0274">FAD</keyword>
<dbReference type="Pfam" id="PF01134">
    <property type="entry name" value="GIDA"/>
    <property type="match status" value="1"/>
</dbReference>
<keyword evidence="12" id="KW-1185">Reference proteome</keyword>
<dbReference type="GO" id="GO:0070899">
    <property type="term" value="P:mitochondrial tRNA wobble uridine modification"/>
    <property type="evidence" value="ECO:0000318"/>
    <property type="project" value="GO_Central"/>
</dbReference>
<dbReference type="NCBIfam" id="TIGR00136">
    <property type="entry name" value="mnmG_gidA"/>
    <property type="match status" value="1"/>
</dbReference>
<dbReference type="KEGG" id="bfo:118408291"/>
<evidence type="ECO:0000313" key="12">
    <source>
        <dbReference type="Proteomes" id="UP000001554"/>
    </source>
</evidence>
<comment type="function">
    <text evidence="6">Component of the GTPBP3-MTO1 complex that catalyzes the 5-taurinomethyluridine (taum(5)U) modification at the 34th wobble position (U34) of mitochondrial tRNAs (mt-tRNAs), which plays a role in mt-tRNA decoding and mitochondrial translation. Taum(5)U formation on mammalian mt-tRNA requires the presence of both GTPBP3-mediated GTPase activity and MTO1 catalytic activity.</text>
</comment>
<dbReference type="Gene3D" id="3.50.50.60">
    <property type="entry name" value="FAD/NAD(P)-binding domain"/>
    <property type="match status" value="2"/>
</dbReference>
<evidence type="ECO:0000256" key="9">
    <source>
        <dbReference type="ARBA" id="ARBA00079308"/>
    </source>
</evidence>
<evidence type="ECO:0000256" key="4">
    <source>
        <dbReference type="ARBA" id="ARBA00022827"/>
    </source>
</evidence>
<dbReference type="SUPFAM" id="SSF51905">
    <property type="entry name" value="FAD/NAD(P)-binding domain"/>
    <property type="match status" value="1"/>
</dbReference>
<dbReference type="GO" id="GO:0005829">
    <property type="term" value="C:cytosol"/>
    <property type="evidence" value="ECO:0000318"/>
    <property type="project" value="GO_Central"/>
</dbReference>
<proteinExistence type="inferred from homology"/>
<dbReference type="InterPro" id="IPR036188">
    <property type="entry name" value="FAD/NAD-bd_sf"/>
</dbReference>
<dbReference type="Pfam" id="PF13932">
    <property type="entry name" value="SAM_GIDA_C"/>
    <property type="match status" value="1"/>
</dbReference>